<dbReference type="OrthoDB" id="413885at2759"/>
<dbReference type="InterPro" id="IPR012132">
    <property type="entry name" value="GMC_OxRdtase"/>
</dbReference>
<dbReference type="InterPro" id="IPR000172">
    <property type="entry name" value="GMC_OxRdtase_N"/>
</dbReference>
<dbReference type="PANTHER" id="PTHR47190:SF4">
    <property type="entry name" value="DEHYDROGENASE, PUTATIVE-RELATED"/>
    <property type="match status" value="1"/>
</dbReference>
<dbReference type="InterPro" id="IPR007867">
    <property type="entry name" value="GMC_OxRtase_C"/>
</dbReference>
<dbReference type="EMBL" id="JAANBB010000019">
    <property type="protein sequence ID" value="KAF7555557.1"/>
    <property type="molecule type" value="Genomic_DNA"/>
</dbReference>
<keyword evidence="2" id="KW-0274">FAD</keyword>
<feature type="signal peptide" evidence="3">
    <location>
        <begin position="1"/>
        <end position="20"/>
    </location>
</feature>
<evidence type="ECO:0000256" key="2">
    <source>
        <dbReference type="PIRSR" id="PIRSR000137-2"/>
    </source>
</evidence>
<dbReference type="Pfam" id="PF00732">
    <property type="entry name" value="GMC_oxred_N"/>
    <property type="match status" value="1"/>
</dbReference>
<dbReference type="Pfam" id="PF05199">
    <property type="entry name" value="GMC_oxred_C"/>
    <property type="match status" value="1"/>
</dbReference>
<dbReference type="SUPFAM" id="SSF51905">
    <property type="entry name" value="FAD/NAD(P)-binding domain"/>
    <property type="match status" value="1"/>
</dbReference>
<accession>A0A9P5HH89</accession>
<organism evidence="5 6">
    <name type="scientific">Cylindrodendrum hubeiense</name>
    <dbReference type="NCBI Taxonomy" id="595255"/>
    <lineage>
        <taxon>Eukaryota</taxon>
        <taxon>Fungi</taxon>
        <taxon>Dikarya</taxon>
        <taxon>Ascomycota</taxon>
        <taxon>Pezizomycotina</taxon>
        <taxon>Sordariomycetes</taxon>
        <taxon>Hypocreomycetidae</taxon>
        <taxon>Hypocreales</taxon>
        <taxon>Nectriaceae</taxon>
        <taxon>Cylindrodendrum</taxon>
    </lineage>
</organism>
<sequence length="537" mass="57197">MRLVSLGGLSALTLAMTAAAASTYDYIVVGGGPAGIITAERLSAANKKVLLIERGQGPTVDTGSSNTLSWNETLTPVDVPGLTSAVGSVTDYMCDDTAALAACVLGGGVTINYMVFVHPPDHDFDDKWPKGWKWANVAPAAKRLYQRNSGTTLPSKDGQRYDQGLYSTLSTFFSSLGWSSVDMITQPNEKHEVYSYPSWNIKDAIRVGPVRTYLPLAEERDNFTLRLGTKAIRVVRSGSQVTGVEVETEGNREIIKLSKKGRVVLAAGALSTPRLLFNSGIGPQAQILTANKTGITLPPKKDWIELPVGKNLKDHPIFSINVKTNETWGVFDTASVLNGSDTTNINQYESKASGVLTQGRHRVIFFSSNVGADGVTRYYQGSCAASGEGVVQIKVYMTHGLTSEGVLGLSEDGSTTIETAPYLQTEGDIEAATSFVKSMVDSITASSAGFELQTYTNTSAIIGSQTSGNHYVGTAKLGTDDGRKGGSSVVDTNTKVYGMDNLFISDASIHPDLPTGNSQTIVMVVAEMAVAKILAYK</sequence>
<dbReference type="Gene3D" id="3.30.410.10">
    <property type="entry name" value="Cholesterol Oxidase, domain 2"/>
    <property type="match status" value="1"/>
</dbReference>
<reference evidence="5" key="1">
    <citation type="submission" date="2020-03" db="EMBL/GenBank/DDBJ databases">
        <title>Draft Genome Sequence of Cylindrodendrum hubeiense.</title>
        <authorList>
            <person name="Buettner E."/>
            <person name="Kellner H."/>
        </authorList>
    </citation>
    <scope>NUCLEOTIDE SEQUENCE</scope>
    <source>
        <strain evidence="5">IHI 201604</strain>
    </source>
</reference>
<comment type="cofactor">
    <cofactor evidence="2">
        <name>FAD</name>
        <dbReference type="ChEBI" id="CHEBI:57692"/>
    </cofactor>
</comment>
<name>A0A9P5HH89_9HYPO</name>
<dbReference type="PROSITE" id="PS00624">
    <property type="entry name" value="GMC_OXRED_2"/>
    <property type="match status" value="1"/>
</dbReference>
<comment type="caution">
    <text evidence="5">The sequence shown here is derived from an EMBL/GenBank/DDBJ whole genome shotgun (WGS) entry which is preliminary data.</text>
</comment>
<evidence type="ECO:0000313" key="6">
    <source>
        <dbReference type="Proteomes" id="UP000722485"/>
    </source>
</evidence>
<keyword evidence="3" id="KW-0732">Signal</keyword>
<dbReference type="PANTHER" id="PTHR47190">
    <property type="entry name" value="DEHYDROGENASE, PUTATIVE-RELATED"/>
    <property type="match status" value="1"/>
</dbReference>
<keyword evidence="6" id="KW-1185">Reference proteome</keyword>
<dbReference type="InterPro" id="IPR053208">
    <property type="entry name" value="GMC_Oxidoreductase_CD"/>
</dbReference>
<evidence type="ECO:0000256" key="1">
    <source>
        <dbReference type="ARBA" id="ARBA00010790"/>
    </source>
</evidence>
<evidence type="ECO:0000313" key="5">
    <source>
        <dbReference type="EMBL" id="KAF7555557.1"/>
    </source>
</evidence>
<feature type="binding site" evidence="2">
    <location>
        <begin position="112"/>
        <end position="115"/>
    </location>
    <ligand>
        <name>FAD</name>
        <dbReference type="ChEBI" id="CHEBI:57692"/>
    </ligand>
</feature>
<comment type="similarity">
    <text evidence="1">Belongs to the GMC oxidoreductase family.</text>
</comment>
<keyword evidence="2" id="KW-0285">Flavoprotein</keyword>
<dbReference type="GO" id="GO:0050660">
    <property type="term" value="F:flavin adenine dinucleotide binding"/>
    <property type="evidence" value="ECO:0007669"/>
    <property type="project" value="InterPro"/>
</dbReference>
<proteinExistence type="inferred from homology"/>
<evidence type="ECO:0000256" key="3">
    <source>
        <dbReference type="SAM" id="SignalP"/>
    </source>
</evidence>
<gene>
    <name evidence="5" type="ORF">G7Z17_g2060</name>
</gene>
<protein>
    <recommendedName>
        <fullName evidence="4">Glucose-methanol-choline oxidoreductase N-terminal domain-containing protein</fullName>
    </recommendedName>
</protein>
<dbReference type="Gene3D" id="3.50.50.60">
    <property type="entry name" value="FAD/NAD(P)-binding domain"/>
    <property type="match status" value="1"/>
</dbReference>
<dbReference type="PIRSF" id="PIRSF000137">
    <property type="entry name" value="Alcohol_oxidase"/>
    <property type="match status" value="1"/>
</dbReference>
<evidence type="ECO:0000259" key="4">
    <source>
        <dbReference type="PROSITE" id="PS00624"/>
    </source>
</evidence>
<feature type="chain" id="PRO_5040493728" description="Glucose-methanol-choline oxidoreductase N-terminal domain-containing protein" evidence="3">
    <location>
        <begin position="21"/>
        <end position="537"/>
    </location>
</feature>
<dbReference type="SUPFAM" id="SSF54373">
    <property type="entry name" value="FAD-linked reductases, C-terminal domain"/>
    <property type="match status" value="1"/>
</dbReference>
<feature type="binding site" evidence="2">
    <location>
        <position position="104"/>
    </location>
    <ligand>
        <name>FAD</name>
        <dbReference type="ChEBI" id="CHEBI:57692"/>
    </ligand>
</feature>
<dbReference type="AlphaFoldDB" id="A0A9P5HH89"/>
<dbReference type="GO" id="GO:0016614">
    <property type="term" value="F:oxidoreductase activity, acting on CH-OH group of donors"/>
    <property type="evidence" value="ECO:0007669"/>
    <property type="project" value="InterPro"/>
</dbReference>
<feature type="domain" description="Glucose-methanol-choline oxidoreductase N-terminal" evidence="4">
    <location>
        <begin position="268"/>
        <end position="282"/>
    </location>
</feature>
<dbReference type="InterPro" id="IPR036188">
    <property type="entry name" value="FAD/NAD-bd_sf"/>
</dbReference>
<dbReference type="Proteomes" id="UP000722485">
    <property type="component" value="Unassembled WGS sequence"/>
</dbReference>